<dbReference type="SUPFAM" id="SSF48179">
    <property type="entry name" value="6-phosphogluconate dehydrogenase C-terminal domain-like"/>
    <property type="match status" value="1"/>
</dbReference>
<evidence type="ECO:0000313" key="13">
    <source>
        <dbReference type="EMBL" id="CUS36581.1"/>
    </source>
</evidence>
<keyword evidence="6 8" id="KW-0520">NAD</keyword>
<dbReference type="Gene3D" id="3.40.50.720">
    <property type="entry name" value="NAD(P)-binding Rossmann-like Domain"/>
    <property type="match status" value="2"/>
</dbReference>
<dbReference type="Gene3D" id="1.20.5.100">
    <property type="entry name" value="Cytochrome c1, transmembrane anchor, C-terminal"/>
    <property type="match status" value="1"/>
</dbReference>
<feature type="domain" description="UDP-glucose/GDP-mannose dehydrogenase C-terminal" evidence="12">
    <location>
        <begin position="332"/>
        <end position="434"/>
    </location>
</feature>
<dbReference type="PANTHER" id="PTHR43750:SF3">
    <property type="entry name" value="UDP-GLUCOSE 6-DEHYDROGENASE TUAD"/>
    <property type="match status" value="1"/>
</dbReference>
<evidence type="ECO:0000256" key="1">
    <source>
        <dbReference type="ARBA" id="ARBA00004701"/>
    </source>
</evidence>
<feature type="binding site" evidence="10">
    <location>
        <begin position="156"/>
        <end position="159"/>
    </location>
    <ligand>
        <name>substrate</name>
    </ligand>
</feature>
<dbReference type="PIRSF" id="PIRSF500134">
    <property type="entry name" value="UDPglc_DH_bac"/>
    <property type="match status" value="1"/>
</dbReference>
<dbReference type="PIRSF" id="PIRSF000124">
    <property type="entry name" value="UDPglc_GDPman_dh"/>
    <property type="match status" value="1"/>
</dbReference>
<dbReference type="GO" id="GO:0000271">
    <property type="term" value="P:polysaccharide biosynthetic process"/>
    <property type="evidence" value="ECO:0007669"/>
    <property type="project" value="InterPro"/>
</dbReference>
<feature type="binding site" evidence="11">
    <location>
        <position position="282"/>
    </location>
    <ligand>
        <name>NAD(+)</name>
        <dbReference type="ChEBI" id="CHEBI:57540"/>
    </ligand>
</feature>
<feature type="binding site" evidence="11">
    <location>
        <position position="85"/>
    </location>
    <ligand>
        <name>NAD(+)</name>
        <dbReference type="ChEBI" id="CHEBI:57540"/>
    </ligand>
</feature>
<dbReference type="SUPFAM" id="SSF52413">
    <property type="entry name" value="UDP-glucose/GDP-mannose dehydrogenase C-terminal domain"/>
    <property type="match status" value="1"/>
</dbReference>
<dbReference type="Pfam" id="PF03720">
    <property type="entry name" value="UDPG_MGDP_dh_C"/>
    <property type="match status" value="1"/>
</dbReference>
<dbReference type="RefSeq" id="WP_090749130.1">
    <property type="nucleotide sequence ID" value="NZ_CZQA01000009.1"/>
</dbReference>
<comment type="catalytic activity">
    <reaction evidence="7 8">
        <text>UDP-alpha-D-glucose + 2 NAD(+) + H2O = UDP-alpha-D-glucuronate + 2 NADH + 3 H(+)</text>
        <dbReference type="Rhea" id="RHEA:23596"/>
        <dbReference type="ChEBI" id="CHEBI:15377"/>
        <dbReference type="ChEBI" id="CHEBI:15378"/>
        <dbReference type="ChEBI" id="CHEBI:57540"/>
        <dbReference type="ChEBI" id="CHEBI:57945"/>
        <dbReference type="ChEBI" id="CHEBI:58052"/>
        <dbReference type="ChEBI" id="CHEBI:58885"/>
        <dbReference type="EC" id="1.1.1.22"/>
    </reaction>
</comment>
<feature type="binding site" evidence="11">
    <location>
        <position position="122"/>
    </location>
    <ligand>
        <name>NAD(+)</name>
        <dbReference type="ChEBI" id="CHEBI:57540"/>
    </ligand>
</feature>
<evidence type="ECO:0000256" key="6">
    <source>
        <dbReference type="ARBA" id="ARBA00023027"/>
    </source>
</evidence>
<gene>
    <name evidence="13" type="primary">aglM</name>
    <name evidence="13" type="ORF">COMA1_30130</name>
</gene>
<dbReference type="PROSITE" id="PS51257">
    <property type="entry name" value="PROKAR_LIPOPROTEIN"/>
    <property type="match status" value="1"/>
</dbReference>
<feature type="binding site" evidence="10">
    <location>
        <position position="276"/>
    </location>
    <ligand>
        <name>substrate</name>
    </ligand>
</feature>
<dbReference type="EMBL" id="CZQA01000009">
    <property type="protein sequence ID" value="CUS36581.1"/>
    <property type="molecule type" value="Genomic_DNA"/>
</dbReference>
<keyword evidence="14" id="KW-1185">Reference proteome</keyword>
<evidence type="ECO:0000256" key="10">
    <source>
        <dbReference type="PIRSR" id="PIRSR500134-2"/>
    </source>
</evidence>
<evidence type="ECO:0000256" key="7">
    <source>
        <dbReference type="ARBA" id="ARBA00047473"/>
    </source>
</evidence>
<evidence type="ECO:0000256" key="8">
    <source>
        <dbReference type="PIRNR" id="PIRNR000124"/>
    </source>
</evidence>
<evidence type="ECO:0000256" key="9">
    <source>
        <dbReference type="PIRSR" id="PIRSR500134-1"/>
    </source>
</evidence>
<evidence type="ECO:0000256" key="4">
    <source>
        <dbReference type="ARBA" id="ARBA00015132"/>
    </source>
</evidence>
<dbReference type="NCBIfam" id="TIGR03026">
    <property type="entry name" value="NDP-sugDHase"/>
    <property type="match status" value="1"/>
</dbReference>
<sequence length="448" mass="48764">MKISIIGTGYVGIVTGACFAEKGHHVLCVDIDQDKVDLINNGTAPIYERGLDDLLKRHAGDRLRATTDLADAVQQTDLSMIAVGTPFDGNEIDLTYIKNVSKQLGYALKAKPGYHVVLVKSTVVPGTTDDVVLPILEQASGKKAGADFGVGMNPEFLTEGEAVNEFMYPDRIVLGGIDQRTIERQAALYQGFPDVEVLRTNNKTAEMIKYAANSLLATCISFSNEIANLCAAIKDVDVVDVMHGVHVSRYLSVQLPDHTRIQPPVSSFLAAGCGFGGSCFPKDVKALAAHGQKHHVPMDLLNAVLTINERQPQQVIRILKKQFPSLHGVRISILGLSFRPDTNDMRESPAIPIIRALLREGARVKGYDPVAADEARKLFSPQELELSQTLAEGLTQADAVVLVTRWEEFLKVPDLLKHLTPRPLFVDGRRLLSKASIPGYAGIGLETT</sequence>
<proteinExistence type="inferred from homology"/>
<evidence type="ECO:0000256" key="3">
    <source>
        <dbReference type="ARBA" id="ARBA00012954"/>
    </source>
</evidence>
<dbReference type="OrthoDB" id="9803238at2"/>
<feature type="binding site" evidence="11">
    <location>
        <position position="30"/>
    </location>
    <ligand>
        <name>NAD(+)</name>
        <dbReference type="ChEBI" id="CHEBI:57540"/>
    </ligand>
</feature>
<dbReference type="InterPro" id="IPR014026">
    <property type="entry name" value="UDP-Glc/GDP-Man_DH_dimer"/>
</dbReference>
<dbReference type="InterPro" id="IPR014027">
    <property type="entry name" value="UDP-Glc/GDP-Man_DH_C"/>
</dbReference>
<dbReference type="InterPro" id="IPR036220">
    <property type="entry name" value="UDP-Glc/GDP-Man_DH_C_sf"/>
</dbReference>
<dbReference type="Pfam" id="PF00984">
    <property type="entry name" value="UDPG_MGDP_dh"/>
    <property type="match status" value="1"/>
</dbReference>
<dbReference type="EC" id="1.1.1.22" evidence="3 8"/>
<feature type="binding site" evidence="11">
    <location>
        <position position="159"/>
    </location>
    <ligand>
        <name>NAD(+)</name>
        <dbReference type="ChEBI" id="CHEBI:57540"/>
    </ligand>
</feature>
<feature type="active site" description="Nucleophile" evidence="9">
    <location>
        <position position="279"/>
    </location>
</feature>
<evidence type="ECO:0000259" key="12">
    <source>
        <dbReference type="SMART" id="SM00984"/>
    </source>
</evidence>
<dbReference type="GO" id="GO:0006065">
    <property type="term" value="P:UDP-glucuronate biosynthetic process"/>
    <property type="evidence" value="ECO:0007669"/>
    <property type="project" value="UniProtKB-UniPathway"/>
</dbReference>
<dbReference type="STRING" id="1742972.COMA1_30130"/>
<dbReference type="UniPathway" id="UPA00038">
    <property type="reaction ID" value="UER00491"/>
</dbReference>
<dbReference type="Proteomes" id="UP000199032">
    <property type="component" value="Unassembled WGS sequence"/>
</dbReference>
<dbReference type="Pfam" id="PF03721">
    <property type="entry name" value="UDPG_MGDP_dh_N"/>
    <property type="match status" value="1"/>
</dbReference>
<evidence type="ECO:0000256" key="11">
    <source>
        <dbReference type="PIRSR" id="PIRSR500134-3"/>
    </source>
</evidence>
<evidence type="ECO:0000256" key="2">
    <source>
        <dbReference type="ARBA" id="ARBA00006601"/>
    </source>
</evidence>
<evidence type="ECO:0000313" key="14">
    <source>
        <dbReference type="Proteomes" id="UP000199032"/>
    </source>
</evidence>
<dbReference type="GO" id="GO:0051287">
    <property type="term" value="F:NAD binding"/>
    <property type="evidence" value="ECO:0007669"/>
    <property type="project" value="InterPro"/>
</dbReference>
<feature type="binding site" evidence="11">
    <location>
        <position position="346"/>
    </location>
    <ligand>
        <name>NAD(+)</name>
        <dbReference type="ChEBI" id="CHEBI:57540"/>
    </ligand>
</feature>
<organism evidence="13 14">
    <name type="scientific">Candidatus Nitrospira nitrosa</name>
    <dbReference type="NCBI Taxonomy" id="1742972"/>
    <lineage>
        <taxon>Bacteria</taxon>
        <taxon>Pseudomonadati</taxon>
        <taxon>Nitrospirota</taxon>
        <taxon>Nitrospiria</taxon>
        <taxon>Nitrospirales</taxon>
        <taxon>Nitrospiraceae</taxon>
        <taxon>Nitrospira</taxon>
    </lineage>
</organism>
<comment type="similarity">
    <text evidence="2 8">Belongs to the UDP-glucose/GDP-mannose dehydrogenase family.</text>
</comment>
<keyword evidence="5 8" id="KW-0560">Oxidoreductase</keyword>
<dbReference type="PANTHER" id="PTHR43750">
    <property type="entry name" value="UDP-GLUCOSE 6-DEHYDROGENASE TUAD"/>
    <property type="match status" value="1"/>
</dbReference>
<dbReference type="InterPro" id="IPR001732">
    <property type="entry name" value="UDP-Glc/GDP-Man_DH_N"/>
</dbReference>
<name>A0A0S4LGE7_9BACT</name>
<accession>A0A0S4LGE7</accession>
<dbReference type="InterPro" id="IPR008927">
    <property type="entry name" value="6-PGluconate_DH-like_C_sf"/>
</dbReference>
<dbReference type="SUPFAM" id="SSF51735">
    <property type="entry name" value="NAD(P)-binding Rossmann-fold domains"/>
    <property type="match status" value="1"/>
</dbReference>
<feature type="binding site" evidence="11">
    <location>
        <position position="35"/>
    </location>
    <ligand>
        <name>NAD(+)</name>
        <dbReference type="ChEBI" id="CHEBI:57540"/>
    </ligand>
</feature>
<dbReference type="GO" id="GO:0003979">
    <property type="term" value="F:UDP-glucose 6-dehydrogenase activity"/>
    <property type="evidence" value="ECO:0007669"/>
    <property type="project" value="UniProtKB-EC"/>
</dbReference>
<comment type="pathway">
    <text evidence="1">Nucleotide-sugar biosynthesis; UDP-alpha-D-glucuronate biosynthesis; UDP-alpha-D-glucuronate from UDP-alpha-D-glucose: step 1/1.</text>
</comment>
<dbReference type="InterPro" id="IPR017476">
    <property type="entry name" value="UDP-Glc/GDP-Man"/>
</dbReference>
<protein>
    <recommendedName>
        <fullName evidence="4 8">UDP-glucose 6-dehydrogenase</fullName>
        <ecNumber evidence="3 8">1.1.1.22</ecNumber>
    </recommendedName>
</protein>
<dbReference type="InterPro" id="IPR028357">
    <property type="entry name" value="UDPglc_DH_bac"/>
</dbReference>
<reference evidence="13 14" key="1">
    <citation type="submission" date="2015-10" db="EMBL/GenBank/DDBJ databases">
        <authorList>
            <person name="Gilbert D.G."/>
        </authorList>
    </citation>
    <scope>NUCLEOTIDE SEQUENCE [LARGE SCALE GENOMIC DNA]</scope>
    <source>
        <strain evidence="13">COMA1</strain>
    </source>
</reference>
<dbReference type="AlphaFoldDB" id="A0A0S4LGE7"/>
<dbReference type="SMART" id="SM00984">
    <property type="entry name" value="UDPG_MGDP_dh_C"/>
    <property type="match status" value="1"/>
</dbReference>
<dbReference type="InterPro" id="IPR036291">
    <property type="entry name" value="NAD(P)-bd_dom_sf"/>
</dbReference>
<evidence type="ECO:0000256" key="5">
    <source>
        <dbReference type="ARBA" id="ARBA00023002"/>
    </source>
</evidence>
<feature type="binding site" evidence="10">
    <location>
        <position position="209"/>
    </location>
    <ligand>
        <name>substrate</name>
    </ligand>
</feature>
<feature type="binding site" evidence="10">
    <location>
        <begin position="268"/>
        <end position="272"/>
    </location>
    <ligand>
        <name>substrate</name>
    </ligand>
</feature>